<evidence type="ECO:0000313" key="3">
    <source>
        <dbReference type="Proteomes" id="UP000799753"/>
    </source>
</evidence>
<accession>A0A6A6RXM4</accession>
<evidence type="ECO:0000256" key="1">
    <source>
        <dbReference type="SAM" id="MobiDB-lite"/>
    </source>
</evidence>
<evidence type="ECO:0008006" key="4">
    <source>
        <dbReference type="Google" id="ProtNLM"/>
    </source>
</evidence>
<feature type="region of interest" description="Disordered" evidence="1">
    <location>
        <begin position="245"/>
        <end position="273"/>
    </location>
</feature>
<proteinExistence type="predicted"/>
<dbReference type="Proteomes" id="UP000799753">
    <property type="component" value="Unassembled WGS sequence"/>
</dbReference>
<dbReference type="AlphaFoldDB" id="A0A6A6RXM4"/>
<organism evidence="2 3">
    <name type="scientific">Massarina eburnea CBS 473.64</name>
    <dbReference type="NCBI Taxonomy" id="1395130"/>
    <lineage>
        <taxon>Eukaryota</taxon>
        <taxon>Fungi</taxon>
        <taxon>Dikarya</taxon>
        <taxon>Ascomycota</taxon>
        <taxon>Pezizomycotina</taxon>
        <taxon>Dothideomycetes</taxon>
        <taxon>Pleosporomycetidae</taxon>
        <taxon>Pleosporales</taxon>
        <taxon>Massarineae</taxon>
        <taxon>Massarinaceae</taxon>
        <taxon>Massarina</taxon>
    </lineage>
</organism>
<protein>
    <recommendedName>
        <fullName evidence="4">F-box domain-containing protein</fullName>
    </recommendedName>
</protein>
<evidence type="ECO:0000313" key="2">
    <source>
        <dbReference type="EMBL" id="KAF2640100.1"/>
    </source>
</evidence>
<gene>
    <name evidence="2" type="ORF">P280DRAFT_27367</name>
</gene>
<keyword evidence="3" id="KW-1185">Reference proteome</keyword>
<dbReference type="EMBL" id="MU006785">
    <property type="protein sequence ID" value="KAF2640100.1"/>
    <property type="molecule type" value="Genomic_DNA"/>
</dbReference>
<name>A0A6A6RXM4_9PLEO</name>
<sequence>MGQIRSSLLRIVSESAQRHLAEQNYERTLPPKPRARIARFVKAIIDMTLVKPPKTLKNEEEKATLPYLPNEIWTIILEYAAPSTLFSTRQLSLFHHQESTRLIREHILPQTFLRSCTCTNFAPSQFTNRTNTDPSTAIYTDDFGLFYKRTGRRPTASPGICHIHEKDIFSELDEDKKSGWLKVFLCWGEDDGGEGGERYVYVRTAIRCKDMVDRTLHCDGLEWEKPLMRLLRMMYEIEVEKRENREKGDKMVKSAQRLQSRSRPFSLAWRGRR</sequence>
<reference evidence="2" key="1">
    <citation type="journal article" date="2020" name="Stud. Mycol.">
        <title>101 Dothideomycetes genomes: a test case for predicting lifestyles and emergence of pathogens.</title>
        <authorList>
            <person name="Haridas S."/>
            <person name="Albert R."/>
            <person name="Binder M."/>
            <person name="Bloem J."/>
            <person name="Labutti K."/>
            <person name="Salamov A."/>
            <person name="Andreopoulos B."/>
            <person name="Baker S."/>
            <person name="Barry K."/>
            <person name="Bills G."/>
            <person name="Bluhm B."/>
            <person name="Cannon C."/>
            <person name="Castanera R."/>
            <person name="Culley D."/>
            <person name="Daum C."/>
            <person name="Ezra D."/>
            <person name="Gonzalez J."/>
            <person name="Henrissat B."/>
            <person name="Kuo A."/>
            <person name="Liang C."/>
            <person name="Lipzen A."/>
            <person name="Lutzoni F."/>
            <person name="Magnuson J."/>
            <person name="Mondo S."/>
            <person name="Nolan M."/>
            <person name="Ohm R."/>
            <person name="Pangilinan J."/>
            <person name="Park H.-J."/>
            <person name="Ramirez L."/>
            <person name="Alfaro M."/>
            <person name="Sun H."/>
            <person name="Tritt A."/>
            <person name="Yoshinaga Y."/>
            <person name="Zwiers L.-H."/>
            <person name="Turgeon B."/>
            <person name="Goodwin S."/>
            <person name="Spatafora J."/>
            <person name="Crous P."/>
            <person name="Grigoriev I."/>
        </authorList>
    </citation>
    <scope>NUCLEOTIDE SEQUENCE</scope>
    <source>
        <strain evidence="2">CBS 473.64</strain>
    </source>
</reference>